<proteinExistence type="predicted"/>
<dbReference type="PANTHER" id="PTHR46975:SF2">
    <property type="entry name" value="PROTEIN SWEETIE"/>
    <property type="match status" value="1"/>
</dbReference>
<dbReference type="InterPro" id="IPR044218">
    <property type="entry name" value="SWEETIE"/>
</dbReference>
<dbReference type="Proteomes" id="UP000187203">
    <property type="component" value="Unassembled WGS sequence"/>
</dbReference>
<dbReference type="EMBL" id="AWUE01012361">
    <property type="protein sequence ID" value="OMP09449.1"/>
    <property type="molecule type" value="Genomic_DNA"/>
</dbReference>
<name>A0A1R3KQX0_9ROSI</name>
<organism evidence="2 3">
    <name type="scientific">Corchorus olitorius</name>
    <dbReference type="NCBI Taxonomy" id="93759"/>
    <lineage>
        <taxon>Eukaryota</taxon>
        <taxon>Viridiplantae</taxon>
        <taxon>Streptophyta</taxon>
        <taxon>Embryophyta</taxon>
        <taxon>Tracheophyta</taxon>
        <taxon>Spermatophyta</taxon>
        <taxon>Magnoliopsida</taxon>
        <taxon>eudicotyledons</taxon>
        <taxon>Gunneridae</taxon>
        <taxon>Pentapetalae</taxon>
        <taxon>rosids</taxon>
        <taxon>malvids</taxon>
        <taxon>Malvales</taxon>
        <taxon>Malvaceae</taxon>
        <taxon>Grewioideae</taxon>
        <taxon>Apeibeae</taxon>
        <taxon>Corchorus</taxon>
    </lineage>
</organism>
<dbReference type="Pfam" id="PF20210">
    <property type="entry name" value="Laa1_Sip1_HTR5"/>
    <property type="match status" value="1"/>
</dbReference>
<feature type="region of interest" description="Disordered" evidence="1">
    <location>
        <begin position="252"/>
        <end position="273"/>
    </location>
</feature>
<dbReference type="STRING" id="93759.A0A1R3KQX0"/>
<keyword evidence="3" id="KW-1185">Reference proteome</keyword>
<feature type="non-terminal residue" evidence="2">
    <location>
        <position position="338"/>
    </location>
</feature>
<evidence type="ECO:0000313" key="3">
    <source>
        <dbReference type="Proteomes" id="UP000187203"/>
    </source>
</evidence>
<comment type="caution">
    <text evidence="2">The sequence shown here is derived from an EMBL/GenBank/DDBJ whole genome shotgun (WGS) entry which is preliminary data.</text>
</comment>
<evidence type="ECO:0000256" key="1">
    <source>
        <dbReference type="SAM" id="MobiDB-lite"/>
    </source>
</evidence>
<dbReference type="InterPro" id="IPR046837">
    <property type="entry name" value="Laa1/Sip1/HEATR5-like_HEAT"/>
</dbReference>
<dbReference type="GO" id="GO:0005975">
    <property type="term" value="P:carbohydrate metabolic process"/>
    <property type="evidence" value="ECO:0007669"/>
    <property type="project" value="InterPro"/>
</dbReference>
<protein>
    <submittedName>
        <fullName evidence="2">HEAT repeat-containing protein 5B-like protein</fullName>
    </submittedName>
</protein>
<accession>A0A1R3KQX0</accession>
<sequence length="338" mass="36663">SVVVEITFSKETATLPESVRFTQQLVLFAPSAASVHSHVQTLLLSLASRQVLAMSTGVSAGISNILGYNYVSGSDGNSRLTFADDDKNMVSSSHNMSVQGHTSEASIGRNRDKHLRYRTRVFAAECSSYLPEAVGKIPSHFDLSLARRKAANGQASCDWLVLQVQELISVPYQISTIQFENMRPIGVGLLSSVVDKFETVPDPELPGQVLLEQYQAQLISAGHTALDASSGPVLLEAGLQLATKGQRPTLSKKITPLASSKTEHDGDSPAEDKTSPGLKFYEIVLPVFQFLLTQKCFSAGFLTVDICEELLQVFSYSIYMDNSWNSLAVSVLSQVPAM</sequence>
<feature type="compositionally biased region" description="Basic and acidic residues" evidence="1">
    <location>
        <begin position="261"/>
        <end position="273"/>
    </location>
</feature>
<reference evidence="3" key="1">
    <citation type="submission" date="2013-09" db="EMBL/GenBank/DDBJ databases">
        <title>Corchorus olitorius genome sequencing.</title>
        <authorList>
            <person name="Alam M."/>
            <person name="Haque M.S."/>
            <person name="Islam M.S."/>
            <person name="Emdad E.M."/>
            <person name="Islam M.M."/>
            <person name="Ahmed B."/>
            <person name="Halim A."/>
            <person name="Hossen Q.M.M."/>
            <person name="Hossain M.Z."/>
            <person name="Ahmed R."/>
            <person name="Khan M.M."/>
            <person name="Islam R."/>
            <person name="Rashid M.M."/>
            <person name="Khan S.A."/>
            <person name="Rahman M.S."/>
            <person name="Alam M."/>
            <person name="Yahiya A.S."/>
            <person name="Khan M.S."/>
            <person name="Azam M.S."/>
            <person name="Haque T."/>
            <person name="Lashkar M.Z.H."/>
            <person name="Akhand A.I."/>
            <person name="Morshed G."/>
            <person name="Roy S."/>
            <person name="Uddin K.S."/>
            <person name="Rabeya T."/>
            <person name="Hossain A.S."/>
            <person name="Chowdhury A."/>
            <person name="Snigdha A.R."/>
            <person name="Mortoza M.S."/>
            <person name="Matin S.A."/>
            <person name="Hoque S.M.E."/>
            <person name="Islam M.K."/>
            <person name="Roy D.K."/>
            <person name="Haider R."/>
            <person name="Moosa M.M."/>
            <person name="Elias S.M."/>
            <person name="Hasan A.M."/>
            <person name="Jahan S."/>
            <person name="Shafiuddin M."/>
            <person name="Mahmood N."/>
            <person name="Shommy N.S."/>
        </authorList>
    </citation>
    <scope>NUCLEOTIDE SEQUENCE [LARGE SCALE GENOMIC DNA]</scope>
    <source>
        <strain evidence="3">cv. O-4</strain>
    </source>
</reference>
<dbReference type="OrthoDB" id="192608at2759"/>
<dbReference type="AlphaFoldDB" id="A0A1R3KQX0"/>
<evidence type="ECO:0000313" key="2">
    <source>
        <dbReference type="EMBL" id="OMP09449.1"/>
    </source>
</evidence>
<dbReference type="PANTHER" id="PTHR46975">
    <property type="entry name" value="PROTEIN SWEETIE"/>
    <property type="match status" value="1"/>
</dbReference>
<gene>
    <name evidence="2" type="ORF">COLO4_05467</name>
</gene>